<evidence type="ECO:0000313" key="1">
    <source>
        <dbReference type="EMBL" id="OXU20797.1"/>
    </source>
</evidence>
<keyword evidence="2" id="KW-1185">Reference proteome</keyword>
<protein>
    <submittedName>
        <fullName evidence="1">Uncharacterized protein</fullName>
    </submittedName>
</protein>
<dbReference type="Proteomes" id="UP000215335">
    <property type="component" value="Unassembled WGS sequence"/>
</dbReference>
<dbReference type="EMBL" id="NNAY01002678">
    <property type="protein sequence ID" value="OXU20797.1"/>
    <property type="molecule type" value="Genomic_DNA"/>
</dbReference>
<reference evidence="1 2" key="1">
    <citation type="journal article" date="2017" name="Curr. Biol.">
        <title>The Evolution of Venom by Co-option of Single-Copy Genes.</title>
        <authorList>
            <person name="Martinson E.O."/>
            <person name="Mrinalini"/>
            <person name="Kelkar Y.D."/>
            <person name="Chang C.H."/>
            <person name="Werren J.H."/>
        </authorList>
    </citation>
    <scope>NUCLEOTIDE SEQUENCE [LARGE SCALE GENOMIC DNA]</scope>
    <source>
        <strain evidence="1 2">Alberta</strain>
        <tissue evidence="1">Whole body</tissue>
    </source>
</reference>
<dbReference type="AlphaFoldDB" id="A0A232ER54"/>
<sequence length="147" mass="16703">MYSHLITGTFASILTNRIESILYESIQKFALNVEVAPPISNKTPINVPANIQNYSSDDSLGPNVTRDPWESCRKKRNKTQKMQNTSFPYSPNAQKLFDRYASKSAGHNHTLTCNKNIKDETKRKIRLLKQGNQSGQLHYTSRCQIAT</sequence>
<evidence type="ECO:0000313" key="2">
    <source>
        <dbReference type="Proteomes" id="UP000215335"/>
    </source>
</evidence>
<name>A0A232ER54_9HYME</name>
<accession>A0A232ER54</accession>
<proteinExistence type="predicted"/>
<organism evidence="1 2">
    <name type="scientific">Trichomalopsis sarcophagae</name>
    <dbReference type="NCBI Taxonomy" id="543379"/>
    <lineage>
        <taxon>Eukaryota</taxon>
        <taxon>Metazoa</taxon>
        <taxon>Ecdysozoa</taxon>
        <taxon>Arthropoda</taxon>
        <taxon>Hexapoda</taxon>
        <taxon>Insecta</taxon>
        <taxon>Pterygota</taxon>
        <taxon>Neoptera</taxon>
        <taxon>Endopterygota</taxon>
        <taxon>Hymenoptera</taxon>
        <taxon>Apocrita</taxon>
        <taxon>Proctotrupomorpha</taxon>
        <taxon>Chalcidoidea</taxon>
        <taxon>Pteromalidae</taxon>
        <taxon>Pteromalinae</taxon>
        <taxon>Trichomalopsis</taxon>
    </lineage>
</organism>
<comment type="caution">
    <text evidence="1">The sequence shown here is derived from an EMBL/GenBank/DDBJ whole genome shotgun (WGS) entry which is preliminary data.</text>
</comment>
<gene>
    <name evidence="1" type="ORF">TSAR_010628</name>
</gene>